<dbReference type="STRING" id="754436.JCM19237_260"/>
<sequence length="108" mass="12087">MKNYIDGVKPLDINRVEVTAQVRDVLCELLRDMSVRLGYSKSSDWGGMQRPSYAGAWVCRVLMPSGEIEDLTKIHGRTIKHLFDCGVISVDDTISSVSVYCSSCLLMR</sequence>
<reference evidence="1 2" key="1">
    <citation type="journal article" date="2014" name="Genome Announc.">
        <title>Draft Genome Sequences of Two Vibrionaceae Species, Vibrio ponticus C121 and Photobacterium aphoticum C119, Isolated as Coral Reef Microbiota.</title>
        <authorList>
            <person name="Al-saari N."/>
            <person name="Meirelles P.M."/>
            <person name="Mino S."/>
            <person name="Suda W."/>
            <person name="Oshima K."/>
            <person name="Hattori M."/>
            <person name="Ohkuma M."/>
            <person name="Thompson F.L."/>
            <person name="Gomez-Gil B."/>
            <person name="Sawabe T."/>
            <person name="Sawabe T."/>
        </authorList>
    </citation>
    <scope>NUCLEOTIDE SEQUENCE [LARGE SCALE GENOMIC DNA]</scope>
    <source>
        <strain evidence="1 2">JCM 19237</strain>
    </source>
</reference>
<evidence type="ECO:0000313" key="2">
    <source>
        <dbReference type="Proteomes" id="UP000029227"/>
    </source>
</evidence>
<dbReference type="Proteomes" id="UP000029227">
    <property type="component" value="Unassembled WGS sequence"/>
</dbReference>
<evidence type="ECO:0000313" key="1">
    <source>
        <dbReference type="EMBL" id="GAL07880.1"/>
    </source>
</evidence>
<proteinExistence type="predicted"/>
<protein>
    <submittedName>
        <fullName evidence="1">Uncharacterized protein</fullName>
    </submittedName>
</protein>
<accession>A0A090QXE4</accession>
<gene>
    <name evidence="1" type="ORF">JCM19237_260</name>
</gene>
<name>A0A090QXE4_9GAMM</name>
<organism evidence="1 2">
    <name type="scientific">Photobacterium aphoticum</name>
    <dbReference type="NCBI Taxonomy" id="754436"/>
    <lineage>
        <taxon>Bacteria</taxon>
        <taxon>Pseudomonadati</taxon>
        <taxon>Pseudomonadota</taxon>
        <taxon>Gammaproteobacteria</taxon>
        <taxon>Vibrionales</taxon>
        <taxon>Vibrionaceae</taxon>
        <taxon>Photobacterium</taxon>
    </lineage>
</organism>
<comment type="caution">
    <text evidence="1">The sequence shown here is derived from an EMBL/GenBank/DDBJ whole genome shotgun (WGS) entry which is preliminary data.</text>
</comment>
<dbReference type="EMBL" id="BBMN01000020">
    <property type="protein sequence ID" value="GAL07880.1"/>
    <property type="molecule type" value="Genomic_DNA"/>
</dbReference>
<dbReference type="AlphaFoldDB" id="A0A090QXE4"/>